<dbReference type="SUPFAM" id="SSF46785">
    <property type="entry name" value="Winged helix' DNA-binding domain"/>
    <property type="match status" value="1"/>
</dbReference>
<dbReference type="Gene3D" id="1.10.10.10">
    <property type="entry name" value="Winged helix-like DNA-binding domain superfamily/Winged helix DNA-binding domain"/>
    <property type="match status" value="1"/>
</dbReference>
<dbReference type="InterPro" id="IPR036390">
    <property type="entry name" value="WH_DNA-bd_sf"/>
</dbReference>
<accession>A0A3M8SUR8</accession>
<sequence length="169" mass="19109">MDTSKVEEAADFIRSEGVFFLAHLMRRLSDEIVQGCEQWYPAVGLKVAPRTASTLHLLRRHGPRSVTEIATAIRQSHPLVIGWIKQLEQQRMVKTRSDPDDRRRTVVSLTRAGEREADRMIELHDVFDAAYKKLAKDADADVLAALWRMEGALRSAPFVERLASAQSAE</sequence>
<dbReference type="AlphaFoldDB" id="A0A3M8SUR8"/>
<evidence type="ECO:0000313" key="3">
    <source>
        <dbReference type="Proteomes" id="UP000267049"/>
    </source>
</evidence>
<dbReference type="InterPro" id="IPR000835">
    <property type="entry name" value="HTH_MarR-typ"/>
</dbReference>
<reference evidence="2 3" key="1">
    <citation type="submission" date="2018-11" db="EMBL/GenBank/DDBJ databases">
        <title>Lysobacter cryohumiis sp. nov., isolated from soil in the Tianshan Mountains, Xinjiang, China.</title>
        <authorList>
            <person name="Luo Y."/>
            <person name="Sheng H."/>
        </authorList>
    </citation>
    <scope>NUCLEOTIDE SEQUENCE [LARGE SCALE GENOMIC DNA]</scope>
    <source>
        <strain evidence="2 3">ZS60</strain>
    </source>
</reference>
<dbReference type="Pfam" id="PF12802">
    <property type="entry name" value="MarR_2"/>
    <property type="match status" value="1"/>
</dbReference>
<evidence type="ECO:0000313" key="2">
    <source>
        <dbReference type="EMBL" id="RNF84445.1"/>
    </source>
</evidence>
<feature type="domain" description="HTH marR-type" evidence="1">
    <location>
        <begin position="42"/>
        <end position="139"/>
    </location>
</feature>
<dbReference type="GO" id="GO:0003700">
    <property type="term" value="F:DNA-binding transcription factor activity"/>
    <property type="evidence" value="ECO:0007669"/>
    <property type="project" value="InterPro"/>
</dbReference>
<evidence type="ECO:0000259" key="1">
    <source>
        <dbReference type="SMART" id="SM00347"/>
    </source>
</evidence>
<proteinExistence type="predicted"/>
<dbReference type="OrthoDB" id="5974674at2"/>
<dbReference type="Proteomes" id="UP000267049">
    <property type="component" value="Unassembled WGS sequence"/>
</dbReference>
<dbReference type="EMBL" id="RIBS01000003">
    <property type="protein sequence ID" value="RNF84445.1"/>
    <property type="molecule type" value="Genomic_DNA"/>
</dbReference>
<dbReference type="GO" id="GO:0006950">
    <property type="term" value="P:response to stress"/>
    <property type="evidence" value="ECO:0007669"/>
    <property type="project" value="TreeGrafter"/>
</dbReference>
<dbReference type="RefSeq" id="WP_123087630.1">
    <property type="nucleotide sequence ID" value="NZ_RIBS01000003.1"/>
</dbReference>
<organism evidence="2 3">
    <name type="scientific">Montanilutibacter psychrotolerans</name>
    <dbReference type="NCBI Taxonomy" id="1327343"/>
    <lineage>
        <taxon>Bacteria</taxon>
        <taxon>Pseudomonadati</taxon>
        <taxon>Pseudomonadota</taxon>
        <taxon>Gammaproteobacteria</taxon>
        <taxon>Lysobacterales</taxon>
        <taxon>Lysobacteraceae</taxon>
        <taxon>Montanilutibacter</taxon>
    </lineage>
</organism>
<dbReference type="PANTHER" id="PTHR33164:SF43">
    <property type="entry name" value="HTH-TYPE TRANSCRIPTIONAL REPRESSOR YETL"/>
    <property type="match status" value="1"/>
</dbReference>
<dbReference type="InterPro" id="IPR039422">
    <property type="entry name" value="MarR/SlyA-like"/>
</dbReference>
<comment type="caution">
    <text evidence="2">The sequence shown here is derived from an EMBL/GenBank/DDBJ whole genome shotgun (WGS) entry which is preliminary data.</text>
</comment>
<gene>
    <name evidence="2" type="ORF">EER27_08715</name>
</gene>
<name>A0A3M8SUR8_9GAMM</name>
<dbReference type="InterPro" id="IPR036388">
    <property type="entry name" value="WH-like_DNA-bd_sf"/>
</dbReference>
<keyword evidence="3" id="KW-1185">Reference proteome</keyword>
<dbReference type="SMART" id="SM00347">
    <property type="entry name" value="HTH_MARR"/>
    <property type="match status" value="1"/>
</dbReference>
<protein>
    <submittedName>
        <fullName evidence="2">MarR family transcriptional regulator</fullName>
    </submittedName>
</protein>
<dbReference type="PANTHER" id="PTHR33164">
    <property type="entry name" value="TRANSCRIPTIONAL REGULATOR, MARR FAMILY"/>
    <property type="match status" value="1"/>
</dbReference>